<feature type="compositionally biased region" description="Basic and acidic residues" evidence="1">
    <location>
        <begin position="129"/>
        <end position="138"/>
    </location>
</feature>
<gene>
    <name evidence="2" type="ORF">THAOC_13668</name>
</gene>
<accession>K0T4X4</accession>
<name>K0T4X4_THAOC</name>
<dbReference type="AlphaFoldDB" id="K0T4X4"/>
<feature type="compositionally biased region" description="Basic and acidic residues" evidence="1">
    <location>
        <begin position="173"/>
        <end position="192"/>
    </location>
</feature>
<sequence>MGRGASAQDIRPCFVVAWTDDLEPTTPALAASRDGQLFPSPPKCEELCEGSAGAGRSGNAAVGRAASGKRADRRTDGRRGGGARWHTRPLPGRPRAGEDGDPRDGRTTAGGPKLLPGNGDGMDGLVTEGRGHWRESRARVRNAPPGRTRSGDRRGGRSAPRRGGVARGWRPPDGWERDGDRQAHPGEREVRRPGGAPPWAPGTIGRRGRTDFIRRRGLPRLRTF</sequence>
<feature type="non-terminal residue" evidence="2">
    <location>
        <position position="224"/>
    </location>
</feature>
<feature type="region of interest" description="Disordered" evidence="1">
    <location>
        <begin position="26"/>
        <end position="224"/>
    </location>
</feature>
<dbReference type="EMBL" id="AGNL01015781">
    <property type="protein sequence ID" value="EJK65462.1"/>
    <property type="molecule type" value="Genomic_DNA"/>
</dbReference>
<keyword evidence="3" id="KW-1185">Reference proteome</keyword>
<evidence type="ECO:0000256" key="1">
    <source>
        <dbReference type="SAM" id="MobiDB-lite"/>
    </source>
</evidence>
<organism evidence="2 3">
    <name type="scientific">Thalassiosira oceanica</name>
    <name type="common">Marine diatom</name>
    <dbReference type="NCBI Taxonomy" id="159749"/>
    <lineage>
        <taxon>Eukaryota</taxon>
        <taxon>Sar</taxon>
        <taxon>Stramenopiles</taxon>
        <taxon>Ochrophyta</taxon>
        <taxon>Bacillariophyta</taxon>
        <taxon>Coscinodiscophyceae</taxon>
        <taxon>Thalassiosirophycidae</taxon>
        <taxon>Thalassiosirales</taxon>
        <taxon>Thalassiosiraceae</taxon>
        <taxon>Thalassiosira</taxon>
    </lineage>
</organism>
<evidence type="ECO:0000313" key="3">
    <source>
        <dbReference type="Proteomes" id="UP000266841"/>
    </source>
</evidence>
<protein>
    <submittedName>
        <fullName evidence="2">Uncharacterized protein</fullName>
    </submittedName>
</protein>
<evidence type="ECO:0000313" key="2">
    <source>
        <dbReference type="EMBL" id="EJK65462.1"/>
    </source>
</evidence>
<feature type="compositionally biased region" description="Basic and acidic residues" evidence="1">
    <location>
        <begin position="69"/>
        <end position="79"/>
    </location>
</feature>
<reference evidence="2 3" key="1">
    <citation type="journal article" date="2012" name="Genome Biol.">
        <title>Genome and low-iron response of an oceanic diatom adapted to chronic iron limitation.</title>
        <authorList>
            <person name="Lommer M."/>
            <person name="Specht M."/>
            <person name="Roy A.S."/>
            <person name="Kraemer L."/>
            <person name="Andreson R."/>
            <person name="Gutowska M.A."/>
            <person name="Wolf J."/>
            <person name="Bergner S.V."/>
            <person name="Schilhabel M.B."/>
            <person name="Klostermeier U.C."/>
            <person name="Beiko R.G."/>
            <person name="Rosenstiel P."/>
            <person name="Hippler M."/>
            <person name="Laroche J."/>
        </authorList>
    </citation>
    <scope>NUCLEOTIDE SEQUENCE [LARGE SCALE GENOMIC DNA]</scope>
    <source>
        <strain evidence="2 3">CCMP1005</strain>
    </source>
</reference>
<comment type="caution">
    <text evidence="2">The sequence shown here is derived from an EMBL/GenBank/DDBJ whole genome shotgun (WGS) entry which is preliminary data.</text>
</comment>
<feature type="compositionally biased region" description="Low complexity" evidence="1">
    <location>
        <begin position="57"/>
        <end position="68"/>
    </location>
</feature>
<feature type="compositionally biased region" description="Basic and acidic residues" evidence="1">
    <location>
        <begin position="95"/>
        <end position="106"/>
    </location>
</feature>
<dbReference type="Proteomes" id="UP000266841">
    <property type="component" value="Unassembled WGS sequence"/>
</dbReference>
<feature type="compositionally biased region" description="Basic residues" evidence="1">
    <location>
        <begin position="215"/>
        <end position="224"/>
    </location>
</feature>
<proteinExistence type="predicted"/>